<dbReference type="Proteomes" id="UP001196870">
    <property type="component" value="Unassembled WGS sequence"/>
</dbReference>
<keyword evidence="2" id="KW-1185">Reference proteome</keyword>
<dbReference type="RefSeq" id="WP_211850521.1">
    <property type="nucleotide sequence ID" value="NZ_JAAGBB010000001.1"/>
</dbReference>
<dbReference type="InterPro" id="IPR037883">
    <property type="entry name" value="Knr4/Smi1-like_sf"/>
</dbReference>
<name>A0ABS5ERR6_9PROT</name>
<protein>
    <recommendedName>
        <fullName evidence="3">Knr4/Smi1-like domain-containing protein</fullName>
    </recommendedName>
</protein>
<gene>
    <name evidence="1" type="ORF">GXW71_01065</name>
</gene>
<dbReference type="EMBL" id="JAAGBB010000001">
    <property type="protein sequence ID" value="MBR0662933.1"/>
    <property type="molecule type" value="Genomic_DNA"/>
</dbReference>
<accession>A0ABS5ERR6</accession>
<proteinExistence type="predicted"/>
<dbReference type="NCBIfam" id="NF038335">
    <property type="entry name" value="YPO0640_fam"/>
    <property type="match status" value="1"/>
</dbReference>
<organism evidence="1 2">
    <name type="scientific">Plastoroseomonas hellenica</name>
    <dbReference type="NCBI Taxonomy" id="2687306"/>
    <lineage>
        <taxon>Bacteria</taxon>
        <taxon>Pseudomonadati</taxon>
        <taxon>Pseudomonadota</taxon>
        <taxon>Alphaproteobacteria</taxon>
        <taxon>Acetobacterales</taxon>
        <taxon>Acetobacteraceae</taxon>
        <taxon>Plastoroseomonas</taxon>
    </lineage>
</organism>
<dbReference type="Gene3D" id="3.40.1580.10">
    <property type="entry name" value="SMI1/KNR4-like"/>
    <property type="match status" value="1"/>
</dbReference>
<comment type="caution">
    <text evidence="1">The sequence shown here is derived from an EMBL/GenBank/DDBJ whole genome shotgun (WGS) entry which is preliminary data.</text>
</comment>
<reference evidence="2" key="1">
    <citation type="journal article" date="2021" name="Syst. Appl. Microbiol.">
        <title>Roseomonas hellenica sp. nov., isolated from roots of wild-growing Alkanna tinctoria.</title>
        <authorList>
            <person name="Rat A."/>
            <person name="Naranjo H.D."/>
            <person name="Lebbe L."/>
            <person name="Cnockaert M."/>
            <person name="Krigas N."/>
            <person name="Grigoriadou K."/>
            <person name="Maloupa E."/>
            <person name="Willems A."/>
        </authorList>
    </citation>
    <scope>NUCLEOTIDE SEQUENCE [LARGE SCALE GENOMIC DNA]</scope>
    <source>
        <strain evidence="2">LMG 31523</strain>
    </source>
</reference>
<dbReference type="SUPFAM" id="SSF160631">
    <property type="entry name" value="SMI1/KNR4-like"/>
    <property type="match status" value="1"/>
</dbReference>
<evidence type="ECO:0000313" key="2">
    <source>
        <dbReference type="Proteomes" id="UP001196870"/>
    </source>
</evidence>
<evidence type="ECO:0000313" key="1">
    <source>
        <dbReference type="EMBL" id="MBR0662933.1"/>
    </source>
</evidence>
<sequence length="156" mass="17185">MEALEMDREAAEWLERIHAEQREVGEHVAPPAAEEAIATVADFSLRSLGAPLPEGYVAFLRVCDGLDFNGTTLYATRQRNLGGGVTMLGLPEQNHIFRADSPRHHLLLGESGDELFALDTRDGSFAILDRGSLSEAERFTGFDALLTRVLKRAFES</sequence>
<evidence type="ECO:0008006" key="3">
    <source>
        <dbReference type="Google" id="ProtNLM"/>
    </source>
</evidence>